<gene>
    <name evidence="3" type="ORF">EVEC_LOCUS12157</name>
</gene>
<sequence length="217" mass="23811">MSVDKTIEELSSTLSQLGTLVGHINTQVAGITSRINVTLDTFDSSVSNIALDARAVTNQVAATVSQVPNAWIFYLLFITLIIVFLLLSIILTINLVTKCYAIYKILKSQDDTASENLRTSTLPLYDESKPIVCSPSPRPPQSAKRLSHIAIPMEHEPRRVGFPVNGDLRARAASEKSSVVDDDYTRQPYQRRPTECSGRYDVQAGVALPYASRGADV</sequence>
<reference evidence="3 4" key="2">
    <citation type="submission" date="2018-10" db="EMBL/GenBank/DDBJ databases">
        <authorList>
            <consortium name="Pathogen Informatics"/>
        </authorList>
    </citation>
    <scope>NUCLEOTIDE SEQUENCE [LARGE SCALE GENOMIC DNA]</scope>
</reference>
<dbReference type="Proteomes" id="UP000274131">
    <property type="component" value="Unassembled WGS sequence"/>
</dbReference>
<dbReference type="AlphaFoldDB" id="A0A0N4VPR1"/>
<evidence type="ECO:0000256" key="2">
    <source>
        <dbReference type="SAM" id="Phobius"/>
    </source>
</evidence>
<evidence type="ECO:0000313" key="4">
    <source>
        <dbReference type="Proteomes" id="UP000274131"/>
    </source>
</evidence>
<evidence type="ECO:0000313" key="3">
    <source>
        <dbReference type="EMBL" id="VDD97406.1"/>
    </source>
</evidence>
<reference evidence="5" key="1">
    <citation type="submission" date="2017-02" db="UniProtKB">
        <authorList>
            <consortium name="WormBaseParasite"/>
        </authorList>
    </citation>
    <scope>IDENTIFICATION</scope>
</reference>
<feature type="region of interest" description="Disordered" evidence="1">
    <location>
        <begin position="173"/>
        <end position="195"/>
    </location>
</feature>
<name>A0A0N4VPR1_ENTVE</name>
<dbReference type="WBParaSite" id="EVEC_0001299501-mRNA-1">
    <property type="protein sequence ID" value="EVEC_0001299501-mRNA-1"/>
    <property type="gene ID" value="EVEC_0001299501"/>
</dbReference>
<accession>A0A0N4VPR1</accession>
<dbReference type="OrthoDB" id="5800039at2759"/>
<feature type="transmembrane region" description="Helical" evidence="2">
    <location>
        <begin position="71"/>
        <end position="97"/>
    </location>
</feature>
<keyword evidence="2" id="KW-0812">Transmembrane</keyword>
<keyword evidence="2" id="KW-1133">Transmembrane helix</keyword>
<keyword evidence="2" id="KW-0472">Membrane</keyword>
<keyword evidence="4" id="KW-1185">Reference proteome</keyword>
<protein>
    <submittedName>
        <fullName evidence="5">t-SNARE coiled-coil homology domain-containing protein</fullName>
    </submittedName>
</protein>
<dbReference type="EMBL" id="UXUI01013596">
    <property type="protein sequence ID" value="VDD97406.1"/>
    <property type="molecule type" value="Genomic_DNA"/>
</dbReference>
<proteinExistence type="predicted"/>
<evidence type="ECO:0000256" key="1">
    <source>
        <dbReference type="SAM" id="MobiDB-lite"/>
    </source>
</evidence>
<organism evidence="5">
    <name type="scientific">Enterobius vermicularis</name>
    <name type="common">Human pinworm</name>
    <dbReference type="NCBI Taxonomy" id="51028"/>
    <lineage>
        <taxon>Eukaryota</taxon>
        <taxon>Metazoa</taxon>
        <taxon>Ecdysozoa</taxon>
        <taxon>Nematoda</taxon>
        <taxon>Chromadorea</taxon>
        <taxon>Rhabditida</taxon>
        <taxon>Spirurina</taxon>
        <taxon>Oxyuridomorpha</taxon>
        <taxon>Oxyuroidea</taxon>
        <taxon>Oxyuridae</taxon>
        <taxon>Enterobius</taxon>
    </lineage>
</organism>
<evidence type="ECO:0000313" key="5">
    <source>
        <dbReference type="WBParaSite" id="EVEC_0001299501-mRNA-1"/>
    </source>
</evidence>